<dbReference type="Pfam" id="PF11821">
    <property type="entry name" value="ActD"/>
    <property type="match status" value="1"/>
</dbReference>
<gene>
    <name evidence="2" type="ORF">P409_02675</name>
</gene>
<feature type="transmembrane region" description="Helical" evidence="1">
    <location>
        <begin position="49"/>
        <end position="68"/>
    </location>
</feature>
<sequence>MAEFRTPEHLLEAAKQARKAGFRRIDATSPFPVEGLAEVLGFRDNRVPLLTLAGGAFGALLGYGMQVFTNHDFPLDVGGRPLVAPPAFTLITFELMVLFAVLAGITGMLALNRLPRLNHPLFEVETFRLDSPDAFFLIVFADDPRFDRARRFLEELDPVRVDAVPPGEEPA</sequence>
<dbReference type="AlphaFoldDB" id="A0A0A0DCX7"/>
<organism evidence="2 3">
    <name type="scientific">Inquilinus limosus MP06</name>
    <dbReference type="NCBI Taxonomy" id="1398085"/>
    <lineage>
        <taxon>Bacteria</taxon>
        <taxon>Pseudomonadati</taxon>
        <taxon>Pseudomonadota</taxon>
        <taxon>Alphaproteobacteria</taxon>
        <taxon>Rhodospirillales</taxon>
        <taxon>Rhodospirillaceae</taxon>
        <taxon>Inquilinus</taxon>
    </lineage>
</organism>
<accession>A0A0A0DCX7</accession>
<keyword evidence="1" id="KW-0472">Membrane</keyword>
<feature type="transmembrane region" description="Helical" evidence="1">
    <location>
        <begin position="88"/>
        <end position="111"/>
    </location>
</feature>
<evidence type="ECO:0000256" key="1">
    <source>
        <dbReference type="SAM" id="Phobius"/>
    </source>
</evidence>
<dbReference type="PANTHER" id="PTHR40394">
    <property type="entry name" value="LIPOPROTEIN-RELATED"/>
    <property type="match status" value="1"/>
</dbReference>
<reference evidence="2 3" key="1">
    <citation type="submission" date="2014-01" db="EMBL/GenBank/DDBJ databases">
        <title>Genome sequence determination for a cystic fibrosis isolate, Inquilinus limosus.</title>
        <authorList>
            <person name="Pino M."/>
            <person name="Di Conza J."/>
            <person name="Gutkind G."/>
        </authorList>
    </citation>
    <scope>NUCLEOTIDE SEQUENCE [LARGE SCALE GENOMIC DNA]</scope>
    <source>
        <strain evidence="2 3">MP06</strain>
    </source>
</reference>
<protein>
    <submittedName>
        <fullName evidence="2">Membrane protein</fullName>
    </submittedName>
</protein>
<proteinExistence type="predicted"/>
<dbReference type="InterPro" id="IPR021776">
    <property type="entry name" value="ActD"/>
</dbReference>
<comment type="caution">
    <text evidence="2">The sequence shown here is derived from an EMBL/GenBank/DDBJ whole genome shotgun (WGS) entry which is preliminary data.</text>
</comment>
<evidence type="ECO:0000313" key="2">
    <source>
        <dbReference type="EMBL" id="KGM35763.1"/>
    </source>
</evidence>
<dbReference type="PANTHER" id="PTHR40394:SF2">
    <property type="entry name" value="QUINOL:CYTOCHROME C OXIDOREDUCTASE MEMBRANE PROTEIN"/>
    <property type="match status" value="1"/>
</dbReference>
<keyword evidence="1" id="KW-0812">Transmembrane</keyword>
<dbReference type="Proteomes" id="UP000029995">
    <property type="component" value="Unassembled WGS sequence"/>
</dbReference>
<name>A0A0A0DCX7_9PROT</name>
<evidence type="ECO:0000313" key="3">
    <source>
        <dbReference type="Proteomes" id="UP000029995"/>
    </source>
</evidence>
<dbReference type="EMBL" id="JANX01000013">
    <property type="protein sequence ID" value="KGM35763.1"/>
    <property type="molecule type" value="Genomic_DNA"/>
</dbReference>
<keyword evidence="1" id="KW-1133">Transmembrane helix</keyword>